<dbReference type="Pfam" id="PF00732">
    <property type="entry name" value="GMC_oxred_N"/>
    <property type="match status" value="1"/>
</dbReference>
<dbReference type="GO" id="GO:0016614">
    <property type="term" value="F:oxidoreductase activity, acting on CH-OH group of donors"/>
    <property type="evidence" value="ECO:0007669"/>
    <property type="project" value="InterPro"/>
</dbReference>
<dbReference type="AlphaFoldDB" id="A0A4U7BAH2"/>
<evidence type="ECO:0000256" key="4">
    <source>
        <dbReference type="SAM" id="SignalP"/>
    </source>
</evidence>
<dbReference type="InterPro" id="IPR053208">
    <property type="entry name" value="GMC_Oxidoreductase_CD"/>
</dbReference>
<organism evidence="6 7">
    <name type="scientific">Elsinoe australis</name>
    <dbReference type="NCBI Taxonomy" id="40998"/>
    <lineage>
        <taxon>Eukaryota</taxon>
        <taxon>Fungi</taxon>
        <taxon>Dikarya</taxon>
        <taxon>Ascomycota</taxon>
        <taxon>Pezizomycotina</taxon>
        <taxon>Dothideomycetes</taxon>
        <taxon>Dothideomycetidae</taxon>
        <taxon>Myriangiales</taxon>
        <taxon>Elsinoaceae</taxon>
        <taxon>Elsinoe</taxon>
    </lineage>
</organism>
<comment type="similarity">
    <text evidence="1 2">Belongs to the GMC oxidoreductase family.</text>
</comment>
<keyword evidence="2" id="KW-0285">Flavoprotein</keyword>
<dbReference type="SUPFAM" id="SSF49344">
    <property type="entry name" value="CBD9-like"/>
    <property type="match status" value="1"/>
</dbReference>
<dbReference type="PROSITE" id="PS00623">
    <property type="entry name" value="GMC_OXRED_1"/>
    <property type="match status" value="1"/>
</dbReference>
<dbReference type="Gene3D" id="3.30.410.10">
    <property type="entry name" value="Cholesterol Oxidase, domain 2"/>
    <property type="match status" value="1"/>
</dbReference>
<dbReference type="InterPro" id="IPR000172">
    <property type="entry name" value="GMC_OxRdtase_N"/>
</dbReference>
<sequence length="918" mass="95603">MRASTFFSAASFITAALAQTPAPYTDASTGITVLSAAVDTVGTGSLQIGLALPPADAVGQEAEFIGRVAGTNPSGGWTGVSFGGAMTSSLLLVMWPNGDKMTTSFRFATGYVLPEVYTGNATITVLKQTVTPDNFEFIYRCQNCWQWDFNGETGSRLPADGAQVLGWAQGTTPPSDPTDPSATFTQHAYANLFGVEVAGSRQAKYNDWISAAAPAPTAAPTSSAAPAPTATPTGSGISRVPGTPSSSAVASSSAAPVPSASACAPGSAPPNNTYDYIVVGGGAGGIPMAAKLSEAGKSVLLIERGPPSSGRWGGTMRPEWLQGTNLTRFDVPGLCNEIWADSAGIACPDASAMAGCVLGGGTAVNAALWWKANPTDFDYNFPEGWKSADMEESIGRVFEKIPWTDRPSRDGKLYLPQGYNALSGALEKAGWTSVTANDQPGEKHRTFSHTPYMYSNGERNGPMATYLVEADARDNFALWMNTTVARVTRSGSTVTGLDVEAFGQGGHCGHVNLKPGGRVILSAGVFGTSKILMRSGIGPADQLKVVAASSSDKSKMIAETEWIELPVGQNLDDHTNTDTVVRVPSSVFYDWYGAFDAPIPADKDLYLNSRTGPLTQSAPNIGPVFWEEIEGADGIKRQLQWTARVEGSAGLGNNGTMTISQYLGRGATSRGRLTITPGLTMTVSDVPYLKTDEDKAAVIQGIKNLRAALAQTPGVQLIYPSSNITVESFVENYPVTAGSRSANHWMGTAKMGTDSGLSGGSAVVDLDTKVYGTDNLFVVDASVFPGMVSTNPSALIIAVSERASERILALPAGGSSNGTLPTLPVSPIATPPTDSAPTGVFPTGALPVPTSAAEPVPSGTAAPVPSAPASSTVPKVPSRSSTRRPALPRPTGKGPFWPRPGQGRPRWPAYPRGKGGRY</sequence>
<protein>
    <submittedName>
        <fullName evidence="6">Cellobiose dehydrogenase-like protein 1</fullName>
    </submittedName>
</protein>
<reference evidence="6 7" key="1">
    <citation type="submission" date="2018-02" db="EMBL/GenBank/DDBJ databases">
        <title>Draft genome sequences of Elsinoe sp., causing black scab on jojoba.</title>
        <authorList>
            <person name="Stodart B."/>
            <person name="Jeffress S."/>
            <person name="Ash G."/>
            <person name="Arun Chinnappa K."/>
        </authorList>
    </citation>
    <scope>NUCLEOTIDE SEQUENCE [LARGE SCALE GENOMIC DNA]</scope>
    <source>
        <strain evidence="6 7">Hillstone_2</strain>
    </source>
</reference>
<dbReference type="InterPro" id="IPR015920">
    <property type="entry name" value="Cellobiose_DH-like_cyt"/>
</dbReference>
<evidence type="ECO:0000313" key="7">
    <source>
        <dbReference type="Proteomes" id="UP000308133"/>
    </source>
</evidence>
<proteinExistence type="inferred from homology"/>
<feature type="region of interest" description="Disordered" evidence="3">
    <location>
        <begin position="811"/>
        <end position="918"/>
    </location>
</feature>
<dbReference type="PANTHER" id="PTHR47190">
    <property type="entry name" value="DEHYDROGENASE, PUTATIVE-RELATED"/>
    <property type="match status" value="1"/>
</dbReference>
<gene>
    <name evidence="6" type="ORF">C1H76_0864</name>
</gene>
<feature type="compositionally biased region" description="Low complexity" evidence="3">
    <location>
        <begin position="855"/>
        <end position="878"/>
    </location>
</feature>
<feature type="compositionally biased region" description="Low complexity" evidence="3">
    <location>
        <begin position="216"/>
        <end position="233"/>
    </location>
</feature>
<feature type="signal peptide" evidence="4">
    <location>
        <begin position="1"/>
        <end position="18"/>
    </location>
</feature>
<keyword evidence="2" id="KW-0274">FAD</keyword>
<accession>A0A4U7BAH2</accession>
<dbReference type="InterPro" id="IPR036188">
    <property type="entry name" value="FAD/NAD-bd_sf"/>
</dbReference>
<evidence type="ECO:0000256" key="1">
    <source>
        <dbReference type="ARBA" id="ARBA00010790"/>
    </source>
</evidence>
<evidence type="ECO:0000256" key="2">
    <source>
        <dbReference type="RuleBase" id="RU003968"/>
    </source>
</evidence>
<dbReference type="Pfam" id="PF05199">
    <property type="entry name" value="GMC_oxred_C"/>
    <property type="match status" value="1"/>
</dbReference>
<dbReference type="PANTHER" id="PTHR47190:SF2">
    <property type="entry name" value="CELLOBIOSE DEHYDROGENASE (AFU_ORTHOLOGUE AFUA_2G17620)"/>
    <property type="match status" value="1"/>
</dbReference>
<dbReference type="GO" id="GO:0050660">
    <property type="term" value="F:flavin adenine dinucleotide binding"/>
    <property type="evidence" value="ECO:0007669"/>
    <property type="project" value="InterPro"/>
</dbReference>
<feature type="region of interest" description="Disordered" evidence="3">
    <location>
        <begin position="216"/>
        <end position="266"/>
    </location>
</feature>
<evidence type="ECO:0000259" key="5">
    <source>
        <dbReference type="PROSITE" id="PS00623"/>
    </source>
</evidence>
<name>A0A4U7BAH2_9PEZI</name>
<dbReference type="InterPro" id="IPR007867">
    <property type="entry name" value="GMC_OxRtase_C"/>
</dbReference>
<dbReference type="Proteomes" id="UP000308133">
    <property type="component" value="Unassembled WGS sequence"/>
</dbReference>
<dbReference type="CDD" id="cd09630">
    <property type="entry name" value="CDH_like_cytochrome"/>
    <property type="match status" value="1"/>
</dbReference>
<evidence type="ECO:0000256" key="3">
    <source>
        <dbReference type="SAM" id="MobiDB-lite"/>
    </source>
</evidence>
<dbReference type="Gene3D" id="3.50.50.60">
    <property type="entry name" value="FAD/NAD(P)-binding domain"/>
    <property type="match status" value="1"/>
</dbReference>
<evidence type="ECO:0000313" key="6">
    <source>
        <dbReference type="EMBL" id="TKX26710.1"/>
    </source>
</evidence>
<feature type="compositionally biased region" description="Low complexity" evidence="3">
    <location>
        <begin position="244"/>
        <end position="266"/>
    </location>
</feature>
<dbReference type="Pfam" id="PF16010">
    <property type="entry name" value="CDH-cyt"/>
    <property type="match status" value="1"/>
</dbReference>
<keyword evidence="4" id="KW-0732">Signal</keyword>
<feature type="chain" id="PRO_5020395816" evidence="4">
    <location>
        <begin position="19"/>
        <end position="918"/>
    </location>
</feature>
<dbReference type="SUPFAM" id="SSF51905">
    <property type="entry name" value="FAD/NAD(P)-binding domain"/>
    <property type="match status" value="1"/>
</dbReference>
<comment type="caution">
    <text evidence="6">The sequence shown here is derived from an EMBL/GenBank/DDBJ whole genome shotgun (WGS) entry which is preliminary data.</text>
</comment>
<dbReference type="EMBL" id="PTQR01000011">
    <property type="protein sequence ID" value="TKX26710.1"/>
    <property type="molecule type" value="Genomic_DNA"/>
</dbReference>
<dbReference type="SUPFAM" id="SSF54373">
    <property type="entry name" value="FAD-linked reductases, C-terminal domain"/>
    <property type="match status" value="1"/>
</dbReference>
<dbReference type="Gene3D" id="2.60.40.1210">
    <property type="entry name" value="Cellobiose dehydrogenase, cytochrome domain"/>
    <property type="match status" value="1"/>
</dbReference>
<feature type="compositionally biased region" description="Low complexity" evidence="3">
    <location>
        <begin position="894"/>
        <end position="907"/>
    </location>
</feature>
<feature type="domain" description="Glucose-methanol-choline oxidoreductase N-terminal" evidence="5">
    <location>
        <begin position="355"/>
        <end position="378"/>
    </location>
</feature>